<sequence length="251" mass="27957">MSLLKSIALAMISPIQLAFILSIAGALLHKFGHRRKARVFYITAICWLLVFSQPYISDLLIYPLEHGALSAEPYVQDKSADFILPLACFYQTNGKSPSISRWSECSLKRQLMADHLARQYGATLLLTGGNFLKDENVNYSQEAASLHRTFGFSESQLHIIGQGSSTREELQSITQIVGKNNIIIVTSATHAYRVAALSAELGMHADVVSVNFHSSGELSPYIAMPSIHSLEKTRHALYEYFAILKYKFEAQ</sequence>
<keyword evidence="1" id="KW-0472">Membrane</keyword>
<evidence type="ECO:0000313" key="4">
    <source>
        <dbReference type="Proteomes" id="UP000275281"/>
    </source>
</evidence>
<dbReference type="InterPro" id="IPR003848">
    <property type="entry name" value="DUF218"/>
</dbReference>
<dbReference type="AlphaFoldDB" id="A0A3N5XYM2"/>
<feature type="transmembrane region" description="Helical" evidence="1">
    <location>
        <begin position="6"/>
        <end position="27"/>
    </location>
</feature>
<dbReference type="EMBL" id="RPOK01000004">
    <property type="protein sequence ID" value="RPJ65710.1"/>
    <property type="molecule type" value="Genomic_DNA"/>
</dbReference>
<gene>
    <name evidence="3" type="ORF">DRW07_12895</name>
</gene>
<keyword evidence="1" id="KW-1133">Transmembrane helix</keyword>
<feature type="domain" description="DUF218" evidence="2">
    <location>
        <begin position="109"/>
        <end position="241"/>
    </location>
</feature>
<keyword evidence="1" id="KW-0812">Transmembrane</keyword>
<dbReference type="Pfam" id="PF02698">
    <property type="entry name" value="DUF218"/>
    <property type="match status" value="1"/>
</dbReference>
<name>A0A3N5XYM2_9ALTE</name>
<evidence type="ECO:0000313" key="3">
    <source>
        <dbReference type="EMBL" id="RPJ65710.1"/>
    </source>
</evidence>
<reference evidence="3 4" key="1">
    <citation type="submission" date="2018-11" db="EMBL/GenBank/DDBJ databases">
        <authorList>
            <person name="Ye M.-Q."/>
            <person name="Du Z.-J."/>
        </authorList>
    </citation>
    <scope>NUCLEOTIDE SEQUENCE [LARGE SCALE GENOMIC DNA]</scope>
    <source>
        <strain evidence="3 4">U0105</strain>
    </source>
</reference>
<evidence type="ECO:0000256" key="1">
    <source>
        <dbReference type="SAM" id="Phobius"/>
    </source>
</evidence>
<dbReference type="CDD" id="cd06259">
    <property type="entry name" value="YdcF-like"/>
    <property type="match status" value="1"/>
</dbReference>
<keyword evidence="4" id="KW-1185">Reference proteome</keyword>
<comment type="caution">
    <text evidence="3">The sequence shown here is derived from an EMBL/GenBank/DDBJ whole genome shotgun (WGS) entry which is preliminary data.</text>
</comment>
<evidence type="ECO:0000259" key="2">
    <source>
        <dbReference type="Pfam" id="PF02698"/>
    </source>
</evidence>
<dbReference type="OrthoDB" id="9809813at2"/>
<accession>A0A3N5XYM2</accession>
<proteinExistence type="predicted"/>
<feature type="transmembrane region" description="Helical" evidence="1">
    <location>
        <begin position="39"/>
        <end position="56"/>
    </location>
</feature>
<protein>
    <submittedName>
        <fullName evidence="3">YdcF family protein</fullName>
    </submittedName>
</protein>
<dbReference type="Proteomes" id="UP000275281">
    <property type="component" value="Unassembled WGS sequence"/>
</dbReference>
<organism evidence="3 4">
    <name type="scientific">Alteromonas sediminis</name>
    <dbReference type="NCBI Taxonomy" id="2259342"/>
    <lineage>
        <taxon>Bacteria</taxon>
        <taxon>Pseudomonadati</taxon>
        <taxon>Pseudomonadota</taxon>
        <taxon>Gammaproteobacteria</taxon>
        <taxon>Alteromonadales</taxon>
        <taxon>Alteromonadaceae</taxon>
        <taxon>Alteromonas/Salinimonas group</taxon>
        <taxon>Alteromonas</taxon>
    </lineage>
</organism>